<keyword evidence="1" id="KW-0206">Cytoskeleton</keyword>
<dbReference type="Proteomes" id="UP000054815">
    <property type="component" value="Unassembled WGS sequence"/>
</dbReference>
<feature type="compositionally biased region" description="Basic and acidic residues" evidence="2">
    <location>
        <begin position="413"/>
        <end position="428"/>
    </location>
</feature>
<evidence type="ECO:0000313" key="4">
    <source>
        <dbReference type="EMBL" id="KRX92347.1"/>
    </source>
</evidence>
<dbReference type="PROSITE" id="PS50202">
    <property type="entry name" value="MSP"/>
    <property type="match status" value="1"/>
</dbReference>
<protein>
    <recommendedName>
        <fullName evidence="1">Major sperm protein</fullName>
    </recommendedName>
</protein>
<comment type="caution">
    <text evidence="4">The sequence shown here is derived from an EMBL/GenBank/DDBJ whole genome shotgun (WGS) entry which is preliminary data.</text>
</comment>
<comment type="function">
    <text evidence="1">Central component in molecular interactions underlying sperm crawling. Forms an extensive filament system that extends from sperm villipoda, along the leading edge of the pseudopod.</text>
</comment>
<gene>
    <name evidence="4" type="ORF">T4E_8319</name>
</gene>
<feature type="compositionally biased region" description="Polar residues" evidence="2">
    <location>
        <begin position="433"/>
        <end position="468"/>
    </location>
</feature>
<dbReference type="Pfam" id="PF00635">
    <property type="entry name" value="Motile_Sperm"/>
    <property type="match status" value="1"/>
</dbReference>
<accession>A0A0V0XWZ3</accession>
<evidence type="ECO:0000256" key="1">
    <source>
        <dbReference type="RuleBase" id="RU003425"/>
    </source>
</evidence>
<reference evidence="4 5" key="1">
    <citation type="submission" date="2015-01" db="EMBL/GenBank/DDBJ databases">
        <title>Evolution of Trichinella species and genotypes.</title>
        <authorList>
            <person name="Korhonen P.K."/>
            <person name="Edoardo P."/>
            <person name="Giuseppe L.R."/>
            <person name="Gasser R.B."/>
        </authorList>
    </citation>
    <scope>NUCLEOTIDE SEQUENCE [LARGE SCALE GENOMIC DNA]</scope>
    <source>
        <strain evidence="4">ISS141</strain>
    </source>
</reference>
<proteinExistence type="predicted"/>
<sequence>MTLVNENLVLARISVPMKEVTIHPSMKEDQEIKFRVVNPTEHTVCFKVRSTRMDQLYMKPSFGLIQSNRAIYMRIKLRKLSTPEWDFQQDHLSIHFAVVPLGMVVGKPSDFWKQPEPSRKVLVHTINVNYGKPIEMLKGKKPCEMIGTSKDQPEMEEGNPAVDATAVLEKMDMSKQIETTALMDASKFLKLAEATALLKASKISKLAEATALPENMDTAKKAVTTALMEASKMLKLQEATALMDASNISKLAEATAVLEASKMSRLAEATAMPGNMDETKKAETTAILEASNILKLHEATALMDASKISKLAEATALLKASKISKLAEITAMSANMDETKNVETTALLEASKMFKLKEATALIDASRISKLSEATALSTNMDVSKQYEATALMGAPRTSKLMEATALSTNLDAAERSKTKTPDKDSKTKVTKQSPAAVSSMNASMSGTDMSRVSRTSNENSQDFTFNPSMAIMENLPEEAKKTEKKDPTDRNKK</sequence>
<dbReference type="Gene3D" id="2.60.40.10">
    <property type="entry name" value="Immunoglobulins"/>
    <property type="match status" value="1"/>
</dbReference>
<evidence type="ECO:0000256" key="2">
    <source>
        <dbReference type="SAM" id="MobiDB-lite"/>
    </source>
</evidence>
<dbReference type="EMBL" id="JYDU01000114">
    <property type="protein sequence ID" value="KRX92347.1"/>
    <property type="molecule type" value="Genomic_DNA"/>
</dbReference>
<organism evidence="4 5">
    <name type="scientific">Trichinella pseudospiralis</name>
    <name type="common">Parasitic roundworm</name>
    <dbReference type="NCBI Taxonomy" id="6337"/>
    <lineage>
        <taxon>Eukaryota</taxon>
        <taxon>Metazoa</taxon>
        <taxon>Ecdysozoa</taxon>
        <taxon>Nematoda</taxon>
        <taxon>Enoplea</taxon>
        <taxon>Dorylaimia</taxon>
        <taxon>Trichinellida</taxon>
        <taxon>Trichinellidae</taxon>
        <taxon>Trichinella</taxon>
    </lineage>
</organism>
<feature type="region of interest" description="Disordered" evidence="2">
    <location>
        <begin position="409"/>
        <end position="494"/>
    </location>
</feature>
<dbReference type="SUPFAM" id="SSF49354">
    <property type="entry name" value="PapD-like"/>
    <property type="match status" value="1"/>
</dbReference>
<feature type="compositionally biased region" description="Basic and acidic residues" evidence="2">
    <location>
        <begin position="478"/>
        <end position="494"/>
    </location>
</feature>
<name>A0A0V0XWZ3_TRIPS</name>
<dbReference type="InterPro" id="IPR000535">
    <property type="entry name" value="MSP_dom"/>
</dbReference>
<dbReference type="InterPro" id="IPR013783">
    <property type="entry name" value="Ig-like_fold"/>
</dbReference>
<dbReference type="AlphaFoldDB" id="A0A0V0XWZ3"/>
<keyword evidence="1" id="KW-0963">Cytoplasm</keyword>
<feature type="domain" description="MSP" evidence="3">
    <location>
        <begin position="11"/>
        <end position="130"/>
    </location>
</feature>
<dbReference type="InterPro" id="IPR008962">
    <property type="entry name" value="PapD-like_sf"/>
</dbReference>
<evidence type="ECO:0000259" key="3">
    <source>
        <dbReference type="PROSITE" id="PS50202"/>
    </source>
</evidence>
<evidence type="ECO:0000313" key="5">
    <source>
        <dbReference type="Proteomes" id="UP000054815"/>
    </source>
</evidence>